<feature type="chain" id="PRO_5013896812" description="Tetratricopeptide repeat protein" evidence="2">
    <location>
        <begin position="24"/>
        <end position="603"/>
    </location>
</feature>
<accession>A0A2G9C8W7</accession>
<evidence type="ECO:0000256" key="1">
    <source>
        <dbReference type="SAM" id="MobiDB-lite"/>
    </source>
</evidence>
<comment type="caution">
    <text evidence="3">The sequence shown here is derived from an EMBL/GenBank/DDBJ whole genome shotgun (WGS) entry which is preliminary data.</text>
</comment>
<evidence type="ECO:0000313" key="4">
    <source>
        <dbReference type="Proteomes" id="UP000231501"/>
    </source>
</evidence>
<protein>
    <recommendedName>
        <fullName evidence="5">Tetratricopeptide repeat protein</fullName>
    </recommendedName>
</protein>
<reference evidence="3 4" key="1">
    <citation type="submission" date="2017-11" db="EMBL/GenBank/DDBJ databases">
        <title>Draft genome sequence of Mitsuaria sp. HWN-4.</title>
        <authorList>
            <person name="Gundlapally S.R."/>
        </authorList>
    </citation>
    <scope>NUCLEOTIDE SEQUENCE [LARGE SCALE GENOMIC DNA]</scope>
    <source>
        <strain evidence="3 4">HWN-4</strain>
    </source>
</reference>
<name>A0A2G9C8W7_9BURK</name>
<feature type="region of interest" description="Disordered" evidence="1">
    <location>
        <begin position="575"/>
        <end position="603"/>
    </location>
</feature>
<keyword evidence="4" id="KW-1185">Reference proteome</keyword>
<feature type="signal peptide" evidence="2">
    <location>
        <begin position="1"/>
        <end position="23"/>
    </location>
</feature>
<evidence type="ECO:0000256" key="2">
    <source>
        <dbReference type="SAM" id="SignalP"/>
    </source>
</evidence>
<organism evidence="3 4">
    <name type="scientific">Roseateles chitinivorans</name>
    <dbReference type="NCBI Taxonomy" id="2917965"/>
    <lineage>
        <taxon>Bacteria</taxon>
        <taxon>Pseudomonadati</taxon>
        <taxon>Pseudomonadota</taxon>
        <taxon>Betaproteobacteria</taxon>
        <taxon>Burkholderiales</taxon>
        <taxon>Sphaerotilaceae</taxon>
        <taxon>Roseateles</taxon>
    </lineage>
</organism>
<gene>
    <name evidence="3" type="ORF">CS062_12310</name>
</gene>
<evidence type="ECO:0008006" key="5">
    <source>
        <dbReference type="Google" id="ProtNLM"/>
    </source>
</evidence>
<dbReference type="AlphaFoldDB" id="A0A2G9C8W7"/>
<keyword evidence="2" id="KW-0732">Signal</keyword>
<proteinExistence type="predicted"/>
<sequence length="603" mass="66107">MHNASQVAVAAALVLLSAGVVRAQSAGAANLERVEVVGRKTEVSQWFRAESPHFIVYSDTREEDVAPLLDNLEKLDRLLRAYTQPAGASVPQASKLTLYYHASPSGLRAFPGSVPVDAIGLYNSCADGVQGFGVHLERITALDDEQLEKAPLNDSLTYVFEAYARHFLSRHTDIRAPAWFVDGFAQYFSSVRFSTQQTAVGRVPRDVAGYLRFLGSGRRYHLEWEDVLAHRLGNAHGHGGEAGARLEFQAKSWLLTHYALSSDDNRKRLSRYLRLVGDGASPIVAFERAFGMTIADLGPLMWRYGLRGLQVVRGAPQSVPTAPISFHALTRGTGEFMLADAALRSCPDRRAGEALLKEVTALSARFPDDRLGQLAWSRAQIDWGDPQAALARLEAAWRDDDTDFEARYLAGRAQLSLAGRAEGEARQVHLLAARQHLQRARALNPRSAEVALAWFKAEVAAADTPDEAALQDVIAVWQTARDVNALTRFAALAYAFTGKGDDAYEALGSLAQNAQAPAMAQWAQQWQRRLETGVIRGDLLAEMRRTEVADTPVQEWTVNKRRVLQKVELGAGLEDAGPFLKGQQDPQNQAPGRSPAGDVGVRR</sequence>
<dbReference type="EMBL" id="PEOG01000029">
    <property type="protein sequence ID" value="PIM52891.1"/>
    <property type="molecule type" value="Genomic_DNA"/>
</dbReference>
<evidence type="ECO:0000313" key="3">
    <source>
        <dbReference type="EMBL" id="PIM52891.1"/>
    </source>
</evidence>
<dbReference type="Proteomes" id="UP000231501">
    <property type="component" value="Unassembled WGS sequence"/>
</dbReference>